<evidence type="ECO:0008006" key="3">
    <source>
        <dbReference type="Google" id="ProtNLM"/>
    </source>
</evidence>
<sequence length="321" mass="36443">MNFSNSHGDKSTQKAHFLRQIRDEPKLPPELIDDILEILGAQGSNEGREALARCLLVSRSFYLRARGILFAKIKTSERLFPSPGRKKTEMIDVLLEILEEDLLRNVDPLVTYVRDLRLSMFPLSTIGAASEWNAQRANLPLLLTMLPNLQSFGLEFTTSMDWNAIYEPMYVGIACTLKSSNLTALYLANIYHFSTSLVLGQCINLRDLYLENITHRPRGDFTACQDMFPSVDKYQTPWDPKSLQNLENVETNSFGDVFRRIMTVKRHTPQAAPFSHLKSFTVHFSNEDLAKEWQTLECAAASLERLTLHGIIASESFSPLP</sequence>
<evidence type="ECO:0000313" key="2">
    <source>
        <dbReference type="Proteomes" id="UP000027222"/>
    </source>
</evidence>
<dbReference type="Proteomes" id="UP000027222">
    <property type="component" value="Unassembled WGS sequence"/>
</dbReference>
<organism evidence="1 2">
    <name type="scientific">Galerina marginata (strain CBS 339.88)</name>
    <dbReference type="NCBI Taxonomy" id="685588"/>
    <lineage>
        <taxon>Eukaryota</taxon>
        <taxon>Fungi</taxon>
        <taxon>Dikarya</taxon>
        <taxon>Basidiomycota</taxon>
        <taxon>Agaricomycotina</taxon>
        <taxon>Agaricomycetes</taxon>
        <taxon>Agaricomycetidae</taxon>
        <taxon>Agaricales</taxon>
        <taxon>Agaricineae</taxon>
        <taxon>Strophariaceae</taxon>
        <taxon>Galerina</taxon>
    </lineage>
</organism>
<proteinExistence type="predicted"/>
<dbReference type="AlphaFoldDB" id="A0A067TES6"/>
<accession>A0A067TES6</accession>
<keyword evidence="2" id="KW-1185">Reference proteome</keyword>
<dbReference type="OrthoDB" id="2934227at2759"/>
<protein>
    <recommendedName>
        <fullName evidence="3">F-box domain-containing protein</fullName>
    </recommendedName>
</protein>
<evidence type="ECO:0000313" key="1">
    <source>
        <dbReference type="EMBL" id="KDR80857.1"/>
    </source>
</evidence>
<dbReference type="HOGENOM" id="CLU_866116_0_0_1"/>
<name>A0A067TES6_GALM3</name>
<reference evidence="2" key="1">
    <citation type="journal article" date="2014" name="Proc. Natl. Acad. Sci. U.S.A.">
        <title>Extensive sampling of basidiomycete genomes demonstrates inadequacy of the white-rot/brown-rot paradigm for wood decay fungi.</title>
        <authorList>
            <person name="Riley R."/>
            <person name="Salamov A.A."/>
            <person name="Brown D.W."/>
            <person name="Nagy L.G."/>
            <person name="Floudas D."/>
            <person name="Held B.W."/>
            <person name="Levasseur A."/>
            <person name="Lombard V."/>
            <person name="Morin E."/>
            <person name="Otillar R."/>
            <person name="Lindquist E.A."/>
            <person name="Sun H."/>
            <person name="LaButti K.M."/>
            <person name="Schmutz J."/>
            <person name="Jabbour D."/>
            <person name="Luo H."/>
            <person name="Baker S.E."/>
            <person name="Pisabarro A.G."/>
            <person name="Walton J.D."/>
            <person name="Blanchette R.A."/>
            <person name="Henrissat B."/>
            <person name="Martin F."/>
            <person name="Cullen D."/>
            <person name="Hibbett D.S."/>
            <person name="Grigoriev I.V."/>
        </authorList>
    </citation>
    <scope>NUCLEOTIDE SEQUENCE [LARGE SCALE GENOMIC DNA]</scope>
    <source>
        <strain evidence="2">CBS 339.88</strain>
    </source>
</reference>
<dbReference type="EMBL" id="KL142371">
    <property type="protein sequence ID" value="KDR80857.1"/>
    <property type="molecule type" value="Genomic_DNA"/>
</dbReference>
<gene>
    <name evidence="1" type="ORF">GALMADRAFT_1112278</name>
</gene>